<accession>A0A1Y2J2M8</accession>
<gene>
    <name evidence="2" type="ORF">PYCCODRAFT_933199</name>
</gene>
<evidence type="ECO:0000313" key="2">
    <source>
        <dbReference type="EMBL" id="OSD06452.1"/>
    </source>
</evidence>
<dbReference type="EMBL" id="KZ084090">
    <property type="protein sequence ID" value="OSD06452.1"/>
    <property type="molecule type" value="Genomic_DNA"/>
</dbReference>
<proteinExistence type="predicted"/>
<evidence type="ECO:0000313" key="3">
    <source>
        <dbReference type="Proteomes" id="UP000193067"/>
    </source>
</evidence>
<evidence type="ECO:0000259" key="1">
    <source>
        <dbReference type="PROSITE" id="PS51746"/>
    </source>
</evidence>
<dbReference type="STRING" id="1353009.A0A1Y2J2M8"/>
<organism evidence="2 3">
    <name type="scientific">Trametes coccinea (strain BRFM310)</name>
    <name type="common">Pycnoporus coccineus</name>
    <dbReference type="NCBI Taxonomy" id="1353009"/>
    <lineage>
        <taxon>Eukaryota</taxon>
        <taxon>Fungi</taxon>
        <taxon>Dikarya</taxon>
        <taxon>Basidiomycota</taxon>
        <taxon>Agaricomycotina</taxon>
        <taxon>Agaricomycetes</taxon>
        <taxon>Polyporales</taxon>
        <taxon>Polyporaceae</taxon>
        <taxon>Trametes</taxon>
    </lineage>
</organism>
<dbReference type="InterPro" id="IPR001932">
    <property type="entry name" value="PPM-type_phosphatase-like_dom"/>
</dbReference>
<keyword evidence="3" id="KW-1185">Reference proteome</keyword>
<dbReference type="Gene3D" id="3.60.40.10">
    <property type="entry name" value="PPM-type phosphatase domain"/>
    <property type="match status" value="1"/>
</dbReference>
<dbReference type="InterPro" id="IPR036457">
    <property type="entry name" value="PPM-type-like_dom_sf"/>
</dbReference>
<dbReference type="Proteomes" id="UP000193067">
    <property type="component" value="Unassembled WGS sequence"/>
</dbReference>
<protein>
    <recommendedName>
        <fullName evidence="1">PPM-type phosphatase domain-containing protein</fullName>
    </recommendedName>
</protein>
<dbReference type="OrthoDB" id="420076at2759"/>
<dbReference type="PROSITE" id="PS51746">
    <property type="entry name" value="PPM_2"/>
    <property type="match status" value="1"/>
</dbReference>
<name>A0A1Y2J2M8_TRAC3</name>
<dbReference type="SUPFAM" id="SSF81606">
    <property type="entry name" value="PP2C-like"/>
    <property type="match status" value="1"/>
</dbReference>
<sequence>MLTWQGRVVDARLKLLDPSRCRHSKLRRGNAEVHAVTFQPLGSKYNNDHLVTQSWEILGQQWLMLAVFDGYRGDATARYVARSLLGRIQERLREIIVDTFGGLLDRLNCDAAEPVVSSMLEEEVLACERRLVQSVSSICPENRNLTEDDARGLFQRHGEEITRAKCGTTISLALVAVEEHFMWAVNVGNSSVAITTIVPAEEQGKRSAQQPCTRHSILSVGDAYTVHLPADSGKLSKAADERPFVWLNTSRVLGAILHKAPYAYLRDLFHYAYQNQGTRTPEPPAVVEKIPSNLSLKADPSVRFIDLKPMRDKDPILVLFTDGVNCLVNGSTVFTPGVSSSAHPLTVMASMLAGPDRDLSIFPTKSPMSLELALGHGVDFGWSRAHGVDNIAVEILFNLLGGSNADRLEQVVNWDRAIAHNPNLFIDDTTIIIARLGRALPVMSSAESAS</sequence>
<dbReference type="AlphaFoldDB" id="A0A1Y2J2M8"/>
<feature type="domain" description="PPM-type phosphatase" evidence="1">
    <location>
        <begin position="18"/>
        <end position="436"/>
    </location>
</feature>
<reference evidence="2 3" key="1">
    <citation type="journal article" date="2015" name="Biotechnol. Biofuels">
        <title>Enhanced degradation of softwood versus hardwood by the white-rot fungus Pycnoporus coccineus.</title>
        <authorList>
            <person name="Couturier M."/>
            <person name="Navarro D."/>
            <person name="Chevret D."/>
            <person name="Henrissat B."/>
            <person name="Piumi F."/>
            <person name="Ruiz-Duenas F.J."/>
            <person name="Martinez A.T."/>
            <person name="Grigoriev I.V."/>
            <person name="Riley R."/>
            <person name="Lipzen A."/>
            <person name="Berrin J.G."/>
            <person name="Master E.R."/>
            <person name="Rosso M.N."/>
        </authorList>
    </citation>
    <scope>NUCLEOTIDE SEQUENCE [LARGE SCALE GENOMIC DNA]</scope>
    <source>
        <strain evidence="2 3">BRFM310</strain>
    </source>
</reference>